<evidence type="ECO:0000259" key="2">
    <source>
        <dbReference type="Pfam" id="PF25995"/>
    </source>
</evidence>
<comment type="caution">
    <text evidence="3">The sequence shown here is derived from an EMBL/GenBank/DDBJ whole genome shotgun (WGS) entry which is preliminary data.</text>
</comment>
<feature type="compositionally biased region" description="Basic and acidic residues" evidence="1">
    <location>
        <begin position="1569"/>
        <end position="1578"/>
    </location>
</feature>
<feature type="compositionally biased region" description="Basic residues" evidence="1">
    <location>
        <begin position="1461"/>
        <end position="1472"/>
    </location>
</feature>
<feature type="region of interest" description="Disordered" evidence="1">
    <location>
        <begin position="968"/>
        <end position="990"/>
    </location>
</feature>
<dbReference type="InterPro" id="IPR038919">
    <property type="entry name" value="STB2/STB2"/>
</dbReference>
<feature type="compositionally biased region" description="Polar residues" evidence="1">
    <location>
        <begin position="968"/>
        <end position="988"/>
    </location>
</feature>
<dbReference type="Proteomes" id="UP000541558">
    <property type="component" value="Unassembled WGS sequence"/>
</dbReference>
<evidence type="ECO:0000313" key="4">
    <source>
        <dbReference type="Proteomes" id="UP000541558"/>
    </source>
</evidence>
<dbReference type="PANTHER" id="PTHR31011">
    <property type="entry name" value="PROTEIN STB2-RELATED"/>
    <property type="match status" value="1"/>
</dbReference>
<feature type="compositionally biased region" description="Acidic residues" evidence="1">
    <location>
        <begin position="1553"/>
        <end position="1563"/>
    </location>
</feature>
<feature type="compositionally biased region" description="Polar residues" evidence="1">
    <location>
        <begin position="735"/>
        <end position="744"/>
    </location>
</feature>
<organism evidence="3 4">
    <name type="scientific">Ephemerocybe angulata</name>
    <dbReference type="NCBI Taxonomy" id="980116"/>
    <lineage>
        <taxon>Eukaryota</taxon>
        <taxon>Fungi</taxon>
        <taxon>Dikarya</taxon>
        <taxon>Basidiomycota</taxon>
        <taxon>Agaricomycotina</taxon>
        <taxon>Agaricomycetes</taxon>
        <taxon>Agaricomycetidae</taxon>
        <taxon>Agaricales</taxon>
        <taxon>Agaricineae</taxon>
        <taxon>Psathyrellaceae</taxon>
        <taxon>Ephemerocybe</taxon>
    </lineage>
</organism>
<feature type="region of interest" description="Disordered" evidence="1">
    <location>
        <begin position="1118"/>
        <end position="1172"/>
    </location>
</feature>
<feature type="compositionally biased region" description="Polar residues" evidence="1">
    <location>
        <begin position="671"/>
        <end position="688"/>
    </location>
</feature>
<proteinExistence type="predicted"/>
<feature type="region of interest" description="Disordered" evidence="1">
    <location>
        <begin position="914"/>
        <end position="934"/>
    </location>
</feature>
<feature type="region of interest" description="Disordered" evidence="1">
    <location>
        <begin position="385"/>
        <end position="415"/>
    </location>
</feature>
<protein>
    <recommendedName>
        <fullName evidence="2">STB6-like N-terminal domain-containing protein</fullName>
    </recommendedName>
</protein>
<dbReference type="InterPro" id="IPR059025">
    <property type="entry name" value="STB6_N"/>
</dbReference>
<dbReference type="OrthoDB" id="19806at2759"/>
<dbReference type="GO" id="GO:0070822">
    <property type="term" value="C:Sin3-type complex"/>
    <property type="evidence" value="ECO:0007669"/>
    <property type="project" value="TreeGrafter"/>
</dbReference>
<feature type="region of interest" description="Disordered" evidence="1">
    <location>
        <begin position="667"/>
        <end position="755"/>
    </location>
</feature>
<feature type="region of interest" description="Disordered" evidence="1">
    <location>
        <begin position="1611"/>
        <end position="1647"/>
    </location>
</feature>
<feature type="compositionally biased region" description="Polar residues" evidence="1">
    <location>
        <begin position="800"/>
        <end position="812"/>
    </location>
</feature>
<feature type="compositionally biased region" description="Gly residues" evidence="1">
    <location>
        <begin position="1131"/>
        <end position="1140"/>
    </location>
</feature>
<feature type="domain" description="STB6-like N-terminal" evidence="2">
    <location>
        <begin position="19"/>
        <end position="134"/>
    </location>
</feature>
<feature type="region of interest" description="Disordered" evidence="1">
    <location>
        <begin position="1442"/>
        <end position="1488"/>
    </location>
</feature>
<dbReference type="PANTHER" id="PTHR31011:SF2">
    <property type="entry name" value="PROTEIN STB2-RELATED"/>
    <property type="match status" value="1"/>
</dbReference>
<feature type="compositionally biased region" description="Low complexity" evidence="1">
    <location>
        <begin position="457"/>
        <end position="466"/>
    </location>
</feature>
<feature type="region of interest" description="Disordered" evidence="1">
    <location>
        <begin position="1515"/>
        <end position="1588"/>
    </location>
</feature>
<keyword evidence="4" id="KW-1185">Reference proteome</keyword>
<evidence type="ECO:0000256" key="1">
    <source>
        <dbReference type="SAM" id="MobiDB-lite"/>
    </source>
</evidence>
<dbReference type="Pfam" id="PF25995">
    <property type="entry name" value="STB6_N"/>
    <property type="match status" value="1"/>
</dbReference>
<sequence length="1647" mass="174445">MLDSILLPSTQARSLWFHADCTDDAVHVQEYQMYAVEKWIVDRSRPINVLLVYTGDPSHRITLSKYTPKTRQDYDDAVHHLRRDGARPKQTPHGVLMVTSLAHFRSDFTIVKIPDGDFLAVKDQLYANINLLRLGCSGRSALALEEPSEPTKERFLSAYQLHLPPNKGKDRPCFTATVLELVKLIQAGLAVFACYGSLAPPTPSIILDGLLCDGTVEGIHRWIADIGEPCLGLEPTERVADPSVVSALLSMVLAIRNKLAALIASCASSSAAQIMPVPKDPFVYPYAFSLSLMSYLQHASTAASNSPVPPAFTVTQMAPFVVSGFAPAPPSASVVKLPIGAVLTHEIVEHIDSTYEKAKASDNKRVRRVLKGKLDDLTRTTVVESDGDDSPYSHHHHHHPHKTKTEHRKRSGTLSDTEASHMLLGASAVNSSSIGSSSGNRVLGGISTLLLPGATSLSSAPLSMSSSGGGGPGGGAGSITEPMTSLSAFLSVALSKEAGGGSSFSSGRKGAANLKRIRGSVGGGITTPGASSGGERGKTLSVSGVSKAIAGKSKRQRESVDMGYFYTGGALAGTAGVVPVLNPSSSVGGMVGPIGVEGASSGPHVDTKDWDAREKEVVVGGSVKALWGGRVLDLVKVREWCEEVAQSHGLENSALVLPSSTYYTGGAPSQRAVSGGSTVGSQHSGTSNIKDKGKKKSKHKESLRISPSNLLSVHSDGDHKSDTGRSTEGEESESIYPSASNTPSIPHETLSSSPMASGSFGSLLGGRVRGKLGSWAGLAKRKGHNASVDLGTPQLHFTTQSVPSSLKTSPVISRTAGGPTEGGSVAVDSDADGVARPSAQHRGASAPMLSTSLKMDQGNEGSASVLATPMRKPSTSSGPQSPTLPPMVYPGDISRHMVHSEEDEFEGEILSSGQISPLSDHKSTSPFIPPRSRPSLARHFSLTLPPTQQDRNYLSVSSVNEKLLRLSTDSARSSNTNLASAPSTSNNPNRRKLFLHSAATSAGSNVFNATDDDRVAEEGSASRGPVYPALRRPKFGAAGVGNSYAYPSRSYTTTASPTPRVSSWSDPLSARYILGGGAAVSLGSIPPLDLGGSEDLGDEEGEDDGGIMLGGRRVAGTATRSSSISRPFVGGRSGGGGGTGAESEGDTMLSDASKHLVSRPSLRTRRRTEQASVVAAGRRSRDELGRVERGRFHSMLSVVDPEGGRGQYLEEPLGSWAESPSTDVGAGAQQLVFDMDGDLEGYNSNNPEWMISHGEDVDDDVLVEGGVDLDDEDWVRRRRRRRGARYWCDPMRRRSFQDLDEFGEVVVGAEQAAAVERMRVDVDMCGQVLVMTRREEHLRNVVACLGILNSSLSQANGLLRHEYESHIAALSQLTSRTKVLADLDLQSTRTDNLSQQTNVLRYEAEQFNVPSLYHAASLSRQKVLEMRHKVFGVHKVELLGSNAAGEDSGSGDGSADQAKEGKKKKAKAKTKTKGTGSGRVLPEGVRGAHGKFNRLQKRLDGREVVVDWLGRTESEVEEEERLGRGARLEGSSSGSGSGSAGLVRMHGRVDGVLESEDSEEGAEESGGGGKKEMGRVEGEAEGEGEVVEHSSIRPMWLLKFFMGWGARWSAPAPVAGLGANSPEEKGAEQVNGESLRVEGGDESRKGR</sequence>
<evidence type="ECO:0000313" key="3">
    <source>
        <dbReference type="EMBL" id="KAF5333121.1"/>
    </source>
</evidence>
<accession>A0A8H5C1V8</accession>
<dbReference type="EMBL" id="JAACJK010000109">
    <property type="protein sequence ID" value="KAF5333121.1"/>
    <property type="molecule type" value="Genomic_DNA"/>
</dbReference>
<feature type="compositionally biased region" description="Basic and acidic residues" evidence="1">
    <location>
        <begin position="1635"/>
        <end position="1647"/>
    </location>
</feature>
<feature type="compositionally biased region" description="Basic residues" evidence="1">
    <location>
        <begin position="393"/>
        <end position="411"/>
    </location>
</feature>
<feature type="compositionally biased region" description="Polar residues" evidence="1">
    <location>
        <begin position="848"/>
        <end position="862"/>
    </location>
</feature>
<feature type="compositionally biased region" description="Basic and acidic residues" evidence="1">
    <location>
        <begin position="715"/>
        <end position="728"/>
    </location>
</feature>
<feature type="region of interest" description="Disordered" evidence="1">
    <location>
        <begin position="457"/>
        <end position="479"/>
    </location>
</feature>
<feature type="compositionally biased region" description="Basic residues" evidence="1">
    <location>
        <begin position="692"/>
        <end position="701"/>
    </location>
</feature>
<feature type="region of interest" description="Disordered" evidence="1">
    <location>
        <begin position="800"/>
        <end position="885"/>
    </location>
</feature>
<name>A0A8H5C1V8_9AGAR</name>
<feature type="compositionally biased region" description="Gly residues" evidence="1">
    <location>
        <begin position="467"/>
        <end position="477"/>
    </location>
</feature>
<reference evidence="3 4" key="1">
    <citation type="journal article" date="2020" name="ISME J.">
        <title>Uncovering the hidden diversity of litter-decomposition mechanisms in mushroom-forming fungi.</title>
        <authorList>
            <person name="Floudas D."/>
            <person name="Bentzer J."/>
            <person name="Ahren D."/>
            <person name="Johansson T."/>
            <person name="Persson P."/>
            <person name="Tunlid A."/>
        </authorList>
    </citation>
    <scope>NUCLEOTIDE SEQUENCE [LARGE SCALE GENOMIC DNA]</scope>
    <source>
        <strain evidence="3 4">CBS 175.51</strain>
    </source>
</reference>
<gene>
    <name evidence="3" type="ORF">D9611_002592</name>
</gene>